<evidence type="ECO:0000256" key="1">
    <source>
        <dbReference type="SAM" id="MobiDB-lite"/>
    </source>
</evidence>
<dbReference type="RefSeq" id="WP_187577091.1">
    <property type="nucleotide sequence ID" value="NZ_CP060713.1"/>
</dbReference>
<reference evidence="2 3" key="1">
    <citation type="submission" date="2020-08" db="EMBL/GenBank/DDBJ databases">
        <title>Genome sequence of Nocardioides mesophilus KACC 16243T.</title>
        <authorList>
            <person name="Hyun D.-W."/>
            <person name="Bae J.-W."/>
        </authorList>
    </citation>
    <scope>NUCLEOTIDE SEQUENCE [LARGE SCALE GENOMIC DNA]</scope>
    <source>
        <strain evidence="2 3">KACC 16243</strain>
    </source>
</reference>
<accession>A0A7G9R6M6</accession>
<evidence type="ECO:0000313" key="3">
    <source>
        <dbReference type="Proteomes" id="UP000515947"/>
    </source>
</evidence>
<name>A0A7G9R6M6_9ACTN</name>
<gene>
    <name evidence="2" type="ORF">H9L09_11440</name>
</gene>
<dbReference type="AlphaFoldDB" id="A0A7G9R6M6"/>
<keyword evidence="3" id="KW-1185">Reference proteome</keyword>
<protein>
    <submittedName>
        <fullName evidence="2">Uncharacterized protein</fullName>
    </submittedName>
</protein>
<dbReference type="EMBL" id="CP060713">
    <property type="protein sequence ID" value="QNN51251.1"/>
    <property type="molecule type" value="Genomic_DNA"/>
</dbReference>
<dbReference type="Proteomes" id="UP000515947">
    <property type="component" value="Chromosome"/>
</dbReference>
<evidence type="ECO:0000313" key="2">
    <source>
        <dbReference type="EMBL" id="QNN51251.1"/>
    </source>
</evidence>
<proteinExistence type="predicted"/>
<organism evidence="2 3">
    <name type="scientific">Nocardioides mesophilus</name>
    <dbReference type="NCBI Taxonomy" id="433659"/>
    <lineage>
        <taxon>Bacteria</taxon>
        <taxon>Bacillati</taxon>
        <taxon>Actinomycetota</taxon>
        <taxon>Actinomycetes</taxon>
        <taxon>Propionibacteriales</taxon>
        <taxon>Nocardioidaceae</taxon>
        <taxon>Nocardioides</taxon>
    </lineage>
</organism>
<dbReference type="KEGG" id="nmes:H9L09_11440"/>
<feature type="region of interest" description="Disordered" evidence="1">
    <location>
        <begin position="1"/>
        <end position="21"/>
    </location>
</feature>
<sequence length="308" mass="32725">MTDPQHSAGGGTADPGRPDTAGLAGRAAELLQAPLAAAVFVLAHRHGLLADALAEPATATALAAAAADALDPWNGAEPAAHARRRFVDQAAELHGLVNAVLSDPRTGWWAAPLDRDHQLLLSEPDTAPAPTAASARWQTYAQQPAQGLITSTELPVPQEQPIRSGAHAALASGRGDWTPTYPLVQARVRVAPRARIFEIAGPADWHRLVTRYGDPAGYAGPDRNLLEAADIDHGPAPVWDAAAADFDGVHLTFVGLLSALFVPWSQSGVTTTLWSWEWERTLWLRPAFADRTALPDLVEQPTAAPFRP</sequence>